<evidence type="ECO:0000313" key="3">
    <source>
        <dbReference type="Proteomes" id="UP000063699"/>
    </source>
</evidence>
<feature type="transmembrane region" description="Helical" evidence="1">
    <location>
        <begin position="68"/>
        <end position="91"/>
    </location>
</feature>
<sequence>MARSRRDGRVGGDRSRPRLVVSFQGPSGGTITARVRERNTGYRPTDKVRVHYPLNVSGDTSSAELTEWAFTSTLLVVVWSVLAVIGLGIFYRAWWRMPPTEPAIGRDELAFRSDYRTWLKPGIRSCHRIPGFAQLTKLTWWSASDPGRSGSGC</sequence>
<organism evidence="2 3">
    <name type="scientific">Kibdelosporangium phytohabitans</name>
    <dbReference type="NCBI Taxonomy" id="860235"/>
    <lineage>
        <taxon>Bacteria</taxon>
        <taxon>Bacillati</taxon>
        <taxon>Actinomycetota</taxon>
        <taxon>Actinomycetes</taxon>
        <taxon>Pseudonocardiales</taxon>
        <taxon>Pseudonocardiaceae</taxon>
        <taxon>Kibdelosporangium</taxon>
    </lineage>
</organism>
<accession>A0A0N9HNR8</accession>
<dbReference type="AlphaFoldDB" id="A0A0N9HNR8"/>
<keyword evidence="3" id="KW-1185">Reference proteome</keyword>
<evidence type="ECO:0000256" key="1">
    <source>
        <dbReference type="SAM" id="Phobius"/>
    </source>
</evidence>
<dbReference type="EMBL" id="CP012752">
    <property type="protein sequence ID" value="ALG06010.1"/>
    <property type="molecule type" value="Genomic_DNA"/>
</dbReference>
<dbReference type="STRING" id="860235.AOZ06_02930"/>
<gene>
    <name evidence="2" type="ORF">AOZ06_02930</name>
</gene>
<dbReference type="KEGG" id="kphy:AOZ06_02930"/>
<protein>
    <recommendedName>
        <fullName evidence="4">DUF3592 domain-containing protein</fullName>
    </recommendedName>
</protein>
<keyword evidence="1" id="KW-1133">Transmembrane helix</keyword>
<name>A0A0N9HNR8_9PSEU</name>
<evidence type="ECO:0008006" key="4">
    <source>
        <dbReference type="Google" id="ProtNLM"/>
    </source>
</evidence>
<evidence type="ECO:0000313" key="2">
    <source>
        <dbReference type="EMBL" id="ALG06010.1"/>
    </source>
</evidence>
<proteinExistence type="predicted"/>
<reference evidence="2 3" key="1">
    <citation type="submission" date="2015-07" db="EMBL/GenBank/DDBJ databases">
        <title>Genome sequencing of Kibdelosporangium phytohabitans.</title>
        <authorList>
            <person name="Qin S."/>
            <person name="Xing K."/>
        </authorList>
    </citation>
    <scope>NUCLEOTIDE SEQUENCE [LARGE SCALE GENOMIC DNA]</scope>
    <source>
        <strain evidence="2 3">KLBMP1111</strain>
    </source>
</reference>
<keyword evidence="1" id="KW-0472">Membrane</keyword>
<dbReference type="Proteomes" id="UP000063699">
    <property type="component" value="Chromosome"/>
</dbReference>
<keyword evidence="1" id="KW-0812">Transmembrane</keyword>